<dbReference type="Proteomes" id="UP000827892">
    <property type="component" value="Chromosome V"/>
</dbReference>
<feature type="transmembrane region" description="Helical" evidence="1">
    <location>
        <begin position="123"/>
        <end position="145"/>
    </location>
</feature>
<sequence length="313" mass="35534">MSNTTTSELIVDNRPTINISSSNMVAMNEDRTKKVLISYAVTSGPLAICLICCLCSYKMAFTKNLRAHAGERIYSPLFPLIAYSYRNIKYLYIMFFVFGICSGIYLSMGVIGILRIFSLEMFFGMSWAITLYVATYQMVISIISIHRFISSHQSPELRRDPTRKNVFLLIVFVALLMIFKDIGIGAWMLVLAFGKDFRLEKLTTVMLYYSVVYITRQILLFIATIFQFCISEAPKSHSEYCVVTDAKYIGLVKIILGTICFASYLLNFEITIASTLFFGIDMFLVPVVVQITEIRANPNVIIPTEIQLEPLIV</sequence>
<evidence type="ECO:0000313" key="2">
    <source>
        <dbReference type="EMBL" id="ULT87810.1"/>
    </source>
</evidence>
<feature type="transmembrane region" description="Helical" evidence="1">
    <location>
        <begin position="166"/>
        <end position="194"/>
    </location>
</feature>
<feature type="transmembrane region" description="Helical" evidence="1">
    <location>
        <begin position="36"/>
        <end position="57"/>
    </location>
</feature>
<accession>A0AAE8ZW36</accession>
<protein>
    <submittedName>
        <fullName evidence="2">Uncharacterized protein</fullName>
    </submittedName>
</protein>
<reference evidence="2 3" key="1">
    <citation type="submission" date="2022-02" db="EMBL/GenBank/DDBJ databases">
        <title>Chromosome-level reference genomes for two strains of Caenorhabditis briggsae: an improved platform for comparative genomics.</title>
        <authorList>
            <person name="Stevens L."/>
            <person name="Andersen E.C."/>
        </authorList>
    </citation>
    <scope>NUCLEOTIDE SEQUENCE [LARGE SCALE GENOMIC DNA]</scope>
    <source>
        <strain evidence="2">QX1410_ONT</strain>
        <tissue evidence="2">Whole-organism</tissue>
    </source>
</reference>
<gene>
    <name evidence="2" type="ORF">L3Y34_007172</name>
</gene>
<feature type="transmembrane region" description="Helical" evidence="1">
    <location>
        <begin position="90"/>
        <end position="117"/>
    </location>
</feature>
<name>A0AAE8ZW36_CAEBR</name>
<keyword evidence="1" id="KW-1133">Transmembrane helix</keyword>
<evidence type="ECO:0000313" key="3">
    <source>
        <dbReference type="Proteomes" id="UP000827892"/>
    </source>
</evidence>
<organism evidence="2 3">
    <name type="scientific">Caenorhabditis briggsae</name>
    <dbReference type="NCBI Taxonomy" id="6238"/>
    <lineage>
        <taxon>Eukaryota</taxon>
        <taxon>Metazoa</taxon>
        <taxon>Ecdysozoa</taxon>
        <taxon>Nematoda</taxon>
        <taxon>Chromadorea</taxon>
        <taxon>Rhabditida</taxon>
        <taxon>Rhabditina</taxon>
        <taxon>Rhabditomorpha</taxon>
        <taxon>Rhabditoidea</taxon>
        <taxon>Rhabditidae</taxon>
        <taxon>Peloderinae</taxon>
        <taxon>Caenorhabditis</taxon>
    </lineage>
</organism>
<proteinExistence type="predicted"/>
<evidence type="ECO:0000256" key="1">
    <source>
        <dbReference type="SAM" id="Phobius"/>
    </source>
</evidence>
<feature type="transmembrane region" description="Helical" evidence="1">
    <location>
        <begin position="248"/>
        <end position="266"/>
    </location>
</feature>
<dbReference type="EMBL" id="CP090895">
    <property type="protein sequence ID" value="ULT87810.1"/>
    <property type="molecule type" value="Genomic_DNA"/>
</dbReference>
<keyword evidence="1" id="KW-0812">Transmembrane</keyword>
<keyword evidence="1" id="KW-0472">Membrane</keyword>
<dbReference type="AlphaFoldDB" id="A0AAE8ZW36"/>
<feature type="transmembrane region" description="Helical" evidence="1">
    <location>
        <begin position="206"/>
        <end position="228"/>
    </location>
</feature>